<comment type="subcellular location">
    <subcellularLocation>
        <location evidence="1">Membrane</location>
        <topology evidence="1">Multi-pass membrane protein</topology>
    </subcellularLocation>
</comment>
<gene>
    <name evidence="7" type="ORF">WA026_022140</name>
</gene>
<keyword evidence="5 6" id="KW-0472">Membrane</keyword>
<accession>A0AAW1TRA7</accession>
<keyword evidence="4 6" id="KW-1133">Transmembrane helix</keyword>
<feature type="transmembrane region" description="Helical" evidence="6">
    <location>
        <begin position="155"/>
        <end position="172"/>
    </location>
</feature>
<dbReference type="InterPro" id="IPR007248">
    <property type="entry name" value="Mpv17_PMP22"/>
</dbReference>
<dbReference type="Pfam" id="PF04117">
    <property type="entry name" value="Mpv17_PMP22"/>
    <property type="match status" value="1"/>
</dbReference>
<dbReference type="Proteomes" id="UP001431783">
    <property type="component" value="Unassembled WGS sequence"/>
</dbReference>
<dbReference type="EMBL" id="JARQZJ010000018">
    <property type="protein sequence ID" value="KAK9873334.1"/>
    <property type="molecule type" value="Genomic_DNA"/>
</dbReference>
<feature type="transmembrane region" description="Helical" evidence="6">
    <location>
        <begin position="89"/>
        <end position="110"/>
    </location>
</feature>
<evidence type="ECO:0000256" key="2">
    <source>
        <dbReference type="ARBA" id="ARBA00006824"/>
    </source>
</evidence>
<name>A0AAW1TRA7_9CUCU</name>
<evidence type="ECO:0008006" key="9">
    <source>
        <dbReference type="Google" id="ProtNLM"/>
    </source>
</evidence>
<comment type="caution">
    <text evidence="7">The sequence shown here is derived from an EMBL/GenBank/DDBJ whole genome shotgun (WGS) entry which is preliminary data.</text>
</comment>
<organism evidence="7 8">
    <name type="scientific">Henosepilachna vigintioctopunctata</name>
    <dbReference type="NCBI Taxonomy" id="420089"/>
    <lineage>
        <taxon>Eukaryota</taxon>
        <taxon>Metazoa</taxon>
        <taxon>Ecdysozoa</taxon>
        <taxon>Arthropoda</taxon>
        <taxon>Hexapoda</taxon>
        <taxon>Insecta</taxon>
        <taxon>Pterygota</taxon>
        <taxon>Neoptera</taxon>
        <taxon>Endopterygota</taxon>
        <taxon>Coleoptera</taxon>
        <taxon>Polyphaga</taxon>
        <taxon>Cucujiformia</taxon>
        <taxon>Coccinelloidea</taxon>
        <taxon>Coccinellidae</taxon>
        <taxon>Epilachninae</taxon>
        <taxon>Epilachnini</taxon>
        <taxon>Henosepilachna</taxon>
    </lineage>
</organism>
<dbReference type="GO" id="GO:0005739">
    <property type="term" value="C:mitochondrion"/>
    <property type="evidence" value="ECO:0007669"/>
    <property type="project" value="TreeGrafter"/>
</dbReference>
<protein>
    <recommendedName>
        <fullName evidence="9">Mpv17-like protein</fullName>
    </recommendedName>
</protein>
<evidence type="ECO:0000313" key="7">
    <source>
        <dbReference type="EMBL" id="KAK9873334.1"/>
    </source>
</evidence>
<feature type="transmembrane region" description="Helical" evidence="6">
    <location>
        <begin position="49"/>
        <end position="69"/>
    </location>
</feature>
<dbReference type="PANTHER" id="PTHR11266:SF75">
    <property type="entry name" value="IP10007P-RELATED"/>
    <property type="match status" value="1"/>
</dbReference>
<feature type="transmembrane region" description="Helical" evidence="6">
    <location>
        <begin position="130"/>
        <end position="148"/>
    </location>
</feature>
<sequence>MKLFKHIIKLSRKYPIIRGLASYAIICPAGCLFQQTYEGKNLQSFDWVRVLTFSCYGVVVVAPMLHGWVRVAGVIWPKENLRNAVKKALVEQFTYGPASMLCFYTVMPILEGKSLEYAIQEQLKPKFISTYKIALCYWPFVQTLNFSLVPARNRVPFVSVCSFIWWIFLAHMNNIQTSLKGV</sequence>
<dbReference type="AlphaFoldDB" id="A0AAW1TRA7"/>
<dbReference type="GO" id="GO:0016020">
    <property type="term" value="C:membrane"/>
    <property type="evidence" value="ECO:0007669"/>
    <property type="project" value="UniProtKB-SubCell"/>
</dbReference>
<keyword evidence="3 6" id="KW-0812">Transmembrane</keyword>
<proteinExistence type="inferred from homology"/>
<reference evidence="7 8" key="1">
    <citation type="submission" date="2023-03" db="EMBL/GenBank/DDBJ databases">
        <title>Genome insight into feeding habits of ladybird beetles.</title>
        <authorList>
            <person name="Li H.-S."/>
            <person name="Huang Y.-H."/>
            <person name="Pang H."/>
        </authorList>
    </citation>
    <scope>NUCLEOTIDE SEQUENCE [LARGE SCALE GENOMIC DNA]</scope>
    <source>
        <strain evidence="7">SYSU_2023b</strain>
        <tissue evidence="7">Whole body</tissue>
    </source>
</reference>
<keyword evidence="8" id="KW-1185">Reference proteome</keyword>
<comment type="similarity">
    <text evidence="2 6">Belongs to the peroxisomal membrane protein PXMP2/4 family.</text>
</comment>
<evidence type="ECO:0000256" key="6">
    <source>
        <dbReference type="RuleBase" id="RU363053"/>
    </source>
</evidence>
<evidence type="ECO:0000313" key="8">
    <source>
        <dbReference type="Proteomes" id="UP001431783"/>
    </source>
</evidence>
<dbReference type="PANTHER" id="PTHR11266">
    <property type="entry name" value="PEROXISOMAL MEMBRANE PROTEIN 2, PXMP2 MPV17"/>
    <property type="match status" value="1"/>
</dbReference>
<evidence type="ECO:0000256" key="3">
    <source>
        <dbReference type="ARBA" id="ARBA00022692"/>
    </source>
</evidence>
<evidence type="ECO:0000256" key="5">
    <source>
        <dbReference type="ARBA" id="ARBA00023136"/>
    </source>
</evidence>
<feature type="transmembrane region" description="Helical" evidence="6">
    <location>
        <begin position="20"/>
        <end position="37"/>
    </location>
</feature>
<evidence type="ECO:0000256" key="4">
    <source>
        <dbReference type="ARBA" id="ARBA00022989"/>
    </source>
</evidence>
<evidence type="ECO:0000256" key="1">
    <source>
        <dbReference type="ARBA" id="ARBA00004141"/>
    </source>
</evidence>